<evidence type="ECO:0000313" key="3">
    <source>
        <dbReference type="Proteomes" id="UP001527882"/>
    </source>
</evidence>
<dbReference type="InterPro" id="IPR036514">
    <property type="entry name" value="SGNH_hydro_sf"/>
</dbReference>
<keyword evidence="3" id="KW-1185">Reference proteome</keyword>
<dbReference type="Pfam" id="PF13472">
    <property type="entry name" value="Lipase_GDSL_2"/>
    <property type="match status" value="1"/>
</dbReference>
<comment type="caution">
    <text evidence="2">The sequence shown here is derived from an EMBL/GenBank/DDBJ whole genome shotgun (WGS) entry which is preliminary data.</text>
</comment>
<dbReference type="Gene3D" id="3.40.50.1110">
    <property type="entry name" value="SGNH hydrolase"/>
    <property type="match status" value="1"/>
</dbReference>
<feature type="domain" description="SGNH hydrolase-type esterase" evidence="1">
    <location>
        <begin position="13"/>
        <end position="208"/>
    </location>
</feature>
<gene>
    <name evidence="2" type="ORF">O9H85_16740</name>
</gene>
<dbReference type="SUPFAM" id="SSF52266">
    <property type="entry name" value="SGNH hydrolase"/>
    <property type="match status" value="1"/>
</dbReference>
<organism evidence="2 3">
    <name type="scientific">Paenibacillus gyeongsangnamensis</name>
    <dbReference type="NCBI Taxonomy" id="3388067"/>
    <lineage>
        <taxon>Bacteria</taxon>
        <taxon>Bacillati</taxon>
        <taxon>Bacillota</taxon>
        <taxon>Bacilli</taxon>
        <taxon>Bacillales</taxon>
        <taxon>Paenibacillaceae</taxon>
        <taxon>Paenibacillus</taxon>
    </lineage>
</organism>
<reference evidence="2 3" key="1">
    <citation type="submission" date="2022-12" db="EMBL/GenBank/DDBJ databases">
        <title>Draft genome sequence of Paenibacillus sp. dW9.</title>
        <authorList>
            <person name="Choi E.-W."/>
            <person name="Kim D.-U."/>
        </authorList>
    </citation>
    <scope>NUCLEOTIDE SEQUENCE [LARGE SCALE GENOMIC DNA]</scope>
    <source>
        <strain evidence="3">dW9</strain>
    </source>
</reference>
<accession>A0ABT4QB33</accession>
<dbReference type="GO" id="GO:0016787">
    <property type="term" value="F:hydrolase activity"/>
    <property type="evidence" value="ECO:0007669"/>
    <property type="project" value="UniProtKB-KW"/>
</dbReference>
<dbReference type="InterPro" id="IPR051532">
    <property type="entry name" value="Ester_Hydrolysis_Enzymes"/>
</dbReference>
<dbReference type="Proteomes" id="UP001527882">
    <property type="component" value="Unassembled WGS sequence"/>
</dbReference>
<dbReference type="RefSeq" id="WP_269882557.1">
    <property type="nucleotide sequence ID" value="NZ_JAQAGZ010000010.1"/>
</dbReference>
<keyword evidence="2" id="KW-0378">Hydrolase</keyword>
<dbReference type="PANTHER" id="PTHR30383">
    <property type="entry name" value="THIOESTERASE 1/PROTEASE 1/LYSOPHOSPHOLIPASE L1"/>
    <property type="match status" value="1"/>
</dbReference>
<evidence type="ECO:0000313" key="2">
    <source>
        <dbReference type="EMBL" id="MCZ8514040.1"/>
    </source>
</evidence>
<dbReference type="InterPro" id="IPR013830">
    <property type="entry name" value="SGNH_hydro"/>
</dbReference>
<name>A0ABT4QB33_9BACL</name>
<dbReference type="EMBL" id="JAQAGZ010000010">
    <property type="protein sequence ID" value="MCZ8514040.1"/>
    <property type="molecule type" value="Genomic_DNA"/>
</dbReference>
<sequence>MQHLQPPRTIVYIGDSVTDCERNREDGRDLGNGYARIAAEALSSRHPEFAITCYNRGISGDRLESLTERWEDDCLRLKPDVISLLIGVNHTVHRFKRDRTTDTDTFEALYRRLLEKTVPVTDAKLILLEPFVLPVERSDTPEFVPMLSRYTEWREDLEPKQAVIRKLAKEFGALHVPLDARFARAADTRPPAYWIPDGVHPSAAGHALIAEAWLEDVQIS</sequence>
<proteinExistence type="predicted"/>
<evidence type="ECO:0000259" key="1">
    <source>
        <dbReference type="Pfam" id="PF13472"/>
    </source>
</evidence>
<protein>
    <submittedName>
        <fullName evidence="2">SGNH/GDSL hydrolase family protein</fullName>
    </submittedName>
</protein>
<dbReference type="CDD" id="cd01834">
    <property type="entry name" value="SGNH_hydrolase_like_2"/>
    <property type="match status" value="1"/>
</dbReference>
<dbReference type="PANTHER" id="PTHR30383:SF5">
    <property type="entry name" value="SGNH HYDROLASE-TYPE ESTERASE DOMAIN-CONTAINING PROTEIN"/>
    <property type="match status" value="1"/>
</dbReference>